<dbReference type="GO" id="GO:0003700">
    <property type="term" value="F:DNA-binding transcription factor activity"/>
    <property type="evidence" value="ECO:0007669"/>
    <property type="project" value="InterPro"/>
</dbReference>
<evidence type="ECO:0000256" key="5">
    <source>
        <dbReference type="ARBA" id="ARBA00023242"/>
    </source>
</evidence>
<protein>
    <recommendedName>
        <fullName evidence="7">BHLH domain-containing protein</fullName>
    </recommendedName>
</protein>
<evidence type="ECO:0000256" key="1">
    <source>
        <dbReference type="ARBA" id="ARBA00004123"/>
    </source>
</evidence>
<keyword evidence="3" id="KW-0238">DNA-binding</keyword>
<dbReference type="Pfam" id="PF22754">
    <property type="entry name" value="bHLH-TF_ACT-like_plant"/>
    <property type="match status" value="1"/>
</dbReference>
<dbReference type="SUPFAM" id="SSF47459">
    <property type="entry name" value="HLH, helix-loop-helix DNA-binding domain"/>
    <property type="match status" value="1"/>
</dbReference>
<keyword evidence="2" id="KW-0805">Transcription regulation</keyword>
<dbReference type="Pfam" id="PF00010">
    <property type="entry name" value="HLH"/>
    <property type="match status" value="1"/>
</dbReference>
<dbReference type="SMART" id="SM00353">
    <property type="entry name" value="HLH"/>
    <property type="match status" value="1"/>
</dbReference>
<dbReference type="GO" id="GO:0045893">
    <property type="term" value="P:positive regulation of DNA-templated transcription"/>
    <property type="evidence" value="ECO:0007669"/>
    <property type="project" value="TreeGrafter"/>
</dbReference>
<dbReference type="InterPro" id="IPR011598">
    <property type="entry name" value="bHLH_dom"/>
</dbReference>
<evidence type="ECO:0000259" key="7">
    <source>
        <dbReference type="PROSITE" id="PS50888"/>
    </source>
</evidence>
<comment type="caution">
    <text evidence="8">The sequence shown here is derived from an EMBL/GenBank/DDBJ whole genome shotgun (WGS) entry which is preliminary data.</text>
</comment>
<dbReference type="PANTHER" id="PTHR46684:SF6">
    <property type="entry name" value="TRANSCRIPTION FACTOR FAMA"/>
    <property type="match status" value="1"/>
</dbReference>
<dbReference type="GO" id="GO:0003677">
    <property type="term" value="F:DNA binding"/>
    <property type="evidence" value="ECO:0007669"/>
    <property type="project" value="UniProtKB-KW"/>
</dbReference>
<feature type="domain" description="BHLH" evidence="7">
    <location>
        <begin position="257"/>
        <end position="308"/>
    </location>
</feature>
<gene>
    <name evidence="8" type="ORF">MKW94_014449</name>
</gene>
<dbReference type="AlphaFoldDB" id="A0AA41S1I8"/>
<evidence type="ECO:0000313" key="9">
    <source>
        <dbReference type="Proteomes" id="UP001177140"/>
    </source>
</evidence>
<name>A0AA41S1I8_PAPNU</name>
<feature type="compositionally biased region" description="Pro residues" evidence="6">
    <location>
        <begin position="342"/>
        <end position="351"/>
    </location>
</feature>
<evidence type="ECO:0000313" key="8">
    <source>
        <dbReference type="EMBL" id="MCL7031389.1"/>
    </source>
</evidence>
<dbReference type="InterPro" id="IPR054502">
    <property type="entry name" value="bHLH-TF_ACT-like_plant"/>
</dbReference>
<comment type="subcellular location">
    <subcellularLocation>
        <location evidence="1">Nucleus</location>
    </subcellularLocation>
</comment>
<accession>A0AA41S1I8</accession>
<feature type="region of interest" description="Disordered" evidence="6">
    <location>
        <begin position="240"/>
        <end position="260"/>
    </location>
</feature>
<reference evidence="8" key="1">
    <citation type="submission" date="2022-03" db="EMBL/GenBank/DDBJ databases">
        <title>A functionally conserved STORR gene fusion in Papaver species that diverged 16.8 million years ago.</title>
        <authorList>
            <person name="Catania T."/>
        </authorList>
    </citation>
    <scope>NUCLEOTIDE SEQUENCE</scope>
    <source>
        <strain evidence="8">S-191538</strain>
    </source>
</reference>
<dbReference type="FunFam" id="4.10.280.10:FF:000050">
    <property type="entry name" value="Basic helix-loop-helix transcription factor"/>
    <property type="match status" value="1"/>
</dbReference>
<proteinExistence type="predicted"/>
<dbReference type="CDD" id="cd11448">
    <property type="entry name" value="bHLH_AtFAMA_like"/>
    <property type="match status" value="1"/>
</dbReference>
<evidence type="ECO:0000256" key="4">
    <source>
        <dbReference type="ARBA" id="ARBA00023163"/>
    </source>
</evidence>
<feature type="compositionally biased region" description="Basic and acidic residues" evidence="6">
    <location>
        <begin position="250"/>
        <end position="260"/>
    </location>
</feature>
<dbReference type="PROSITE" id="PS50888">
    <property type="entry name" value="BHLH"/>
    <property type="match status" value="1"/>
</dbReference>
<evidence type="ECO:0000256" key="6">
    <source>
        <dbReference type="SAM" id="MobiDB-lite"/>
    </source>
</evidence>
<keyword evidence="5" id="KW-0539">Nucleus</keyword>
<dbReference type="Gene3D" id="4.10.280.10">
    <property type="entry name" value="Helix-loop-helix DNA-binding domain"/>
    <property type="match status" value="1"/>
</dbReference>
<evidence type="ECO:0000256" key="2">
    <source>
        <dbReference type="ARBA" id="ARBA00023015"/>
    </source>
</evidence>
<keyword evidence="4" id="KW-0804">Transcription</keyword>
<sequence length="473" mass="52881">MIMEREEDNYSTSVAALNDNSYSGMDYSLDQNHLHRHKQQQGNHHQTVRVDGESTNRHVDGKVVDYMFNTNVTQPLVPQQATSGFCSSTSLDRLSFAEVMQFADFGPKLGLNQQKPMMEPVANPNNNVISLSPEEDRAEKDTGLIDPVYFLKFPVLSERSFDQQNHDGGGDDQNNLLLAPPALPVIDDHEEGEEDEEARIIFSENSSLNDRLGFLDENAHTHENIMMNSSGTEMGVTTKINRRKRPRSVKTSEEVESQRMTHIAVERNRRKQMNEHLRVLRSLMPGSYVQRGDQASIIGGAIEFVRELEQLLQCLESQKRRRLYGDSSTSLPSSMAPGTTAQPPPIFPSPTMPLSSNDQINKLATTIDIEQTGSGQLHEDTAENKSCLADVEVKLLGVDAMVKILSRRRPGQLLKTIAALEDLELDIVHTNVTTIEQTVLYSFNVKVVSETRFTAEDIAGSIQQIFSFIHASS</sequence>
<dbReference type="InterPro" id="IPR036638">
    <property type="entry name" value="HLH_DNA-bd_sf"/>
</dbReference>
<dbReference type="InterPro" id="IPR044283">
    <property type="entry name" value="FAMA/SPEECHLESS/MUTE-like"/>
</dbReference>
<dbReference type="PANTHER" id="PTHR46684">
    <property type="entry name" value="TRANSCRIPTION FACTOR FAMA"/>
    <property type="match status" value="1"/>
</dbReference>
<dbReference type="EMBL" id="JAJJMA010111674">
    <property type="protein sequence ID" value="MCL7031389.1"/>
    <property type="molecule type" value="Genomic_DNA"/>
</dbReference>
<dbReference type="GO" id="GO:0005634">
    <property type="term" value="C:nucleus"/>
    <property type="evidence" value="ECO:0007669"/>
    <property type="project" value="UniProtKB-SubCell"/>
</dbReference>
<feature type="compositionally biased region" description="Polar residues" evidence="6">
    <location>
        <begin position="326"/>
        <end position="341"/>
    </location>
</feature>
<keyword evidence="9" id="KW-1185">Reference proteome</keyword>
<dbReference type="Proteomes" id="UP001177140">
    <property type="component" value="Unassembled WGS sequence"/>
</dbReference>
<feature type="region of interest" description="Disordered" evidence="6">
    <location>
        <begin position="322"/>
        <end position="351"/>
    </location>
</feature>
<dbReference type="GO" id="GO:0010052">
    <property type="term" value="P:guard cell differentiation"/>
    <property type="evidence" value="ECO:0007669"/>
    <property type="project" value="InterPro"/>
</dbReference>
<dbReference type="GO" id="GO:0046983">
    <property type="term" value="F:protein dimerization activity"/>
    <property type="evidence" value="ECO:0007669"/>
    <property type="project" value="InterPro"/>
</dbReference>
<evidence type="ECO:0000256" key="3">
    <source>
        <dbReference type="ARBA" id="ARBA00023125"/>
    </source>
</evidence>
<organism evidence="8 9">
    <name type="scientific">Papaver nudicaule</name>
    <name type="common">Iceland poppy</name>
    <dbReference type="NCBI Taxonomy" id="74823"/>
    <lineage>
        <taxon>Eukaryota</taxon>
        <taxon>Viridiplantae</taxon>
        <taxon>Streptophyta</taxon>
        <taxon>Embryophyta</taxon>
        <taxon>Tracheophyta</taxon>
        <taxon>Spermatophyta</taxon>
        <taxon>Magnoliopsida</taxon>
        <taxon>Ranunculales</taxon>
        <taxon>Papaveraceae</taxon>
        <taxon>Papaveroideae</taxon>
        <taxon>Papaver</taxon>
    </lineage>
</organism>